<dbReference type="InterPro" id="IPR001466">
    <property type="entry name" value="Beta-lactam-related"/>
</dbReference>
<proteinExistence type="predicted"/>
<dbReference type="RefSeq" id="WP_379582295.1">
    <property type="nucleotide sequence ID" value="NZ_JBHUFV010000096.1"/>
</dbReference>
<evidence type="ECO:0000313" key="3">
    <source>
        <dbReference type="EMBL" id="MFD1939739.1"/>
    </source>
</evidence>
<keyword evidence="1" id="KW-0732">Signal</keyword>
<feature type="signal peptide" evidence="1">
    <location>
        <begin position="1"/>
        <end position="24"/>
    </location>
</feature>
<dbReference type="Pfam" id="PF00144">
    <property type="entry name" value="Beta-lactamase"/>
    <property type="match status" value="1"/>
</dbReference>
<accession>A0ABW4TFB3</accession>
<dbReference type="PANTHER" id="PTHR46825:SF9">
    <property type="entry name" value="BETA-LACTAMASE-RELATED DOMAIN-CONTAINING PROTEIN"/>
    <property type="match status" value="1"/>
</dbReference>
<comment type="caution">
    <text evidence="3">The sequence shown here is derived from an EMBL/GenBank/DDBJ whole genome shotgun (WGS) entry which is preliminary data.</text>
</comment>
<protein>
    <submittedName>
        <fullName evidence="3">Serine hydrolase domain-containing protein</fullName>
        <ecNumber evidence="3">3.-.-.-</ecNumber>
    </submittedName>
</protein>
<evidence type="ECO:0000256" key="1">
    <source>
        <dbReference type="SAM" id="SignalP"/>
    </source>
</evidence>
<evidence type="ECO:0000313" key="4">
    <source>
        <dbReference type="Proteomes" id="UP001597368"/>
    </source>
</evidence>
<dbReference type="SUPFAM" id="SSF56601">
    <property type="entry name" value="beta-lactamase/transpeptidase-like"/>
    <property type="match status" value="1"/>
</dbReference>
<organism evidence="3 4">
    <name type="scientific">Nonomuraea mangrovi</name>
    <dbReference type="NCBI Taxonomy" id="2316207"/>
    <lineage>
        <taxon>Bacteria</taxon>
        <taxon>Bacillati</taxon>
        <taxon>Actinomycetota</taxon>
        <taxon>Actinomycetes</taxon>
        <taxon>Streptosporangiales</taxon>
        <taxon>Streptosporangiaceae</taxon>
        <taxon>Nonomuraea</taxon>
    </lineage>
</organism>
<feature type="chain" id="PRO_5047305561" evidence="1">
    <location>
        <begin position="25"/>
        <end position="402"/>
    </location>
</feature>
<keyword evidence="3" id="KW-0378">Hydrolase</keyword>
<dbReference type="EMBL" id="JBHUFV010000096">
    <property type="protein sequence ID" value="MFD1939739.1"/>
    <property type="molecule type" value="Genomic_DNA"/>
</dbReference>
<evidence type="ECO:0000259" key="2">
    <source>
        <dbReference type="Pfam" id="PF00144"/>
    </source>
</evidence>
<dbReference type="InterPro" id="IPR006311">
    <property type="entry name" value="TAT_signal"/>
</dbReference>
<dbReference type="PROSITE" id="PS51318">
    <property type="entry name" value="TAT"/>
    <property type="match status" value="1"/>
</dbReference>
<dbReference type="Gene3D" id="3.40.710.10">
    <property type="entry name" value="DD-peptidase/beta-lactamase superfamily"/>
    <property type="match status" value="1"/>
</dbReference>
<feature type="domain" description="Beta-lactamase-related" evidence="2">
    <location>
        <begin position="38"/>
        <end position="379"/>
    </location>
</feature>
<dbReference type="InterPro" id="IPR012338">
    <property type="entry name" value="Beta-lactam/transpept-like"/>
</dbReference>
<dbReference type="PANTHER" id="PTHR46825">
    <property type="entry name" value="D-ALANYL-D-ALANINE-CARBOXYPEPTIDASE/ENDOPEPTIDASE AMPH"/>
    <property type="match status" value="1"/>
</dbReference>
<dbReference type="Proteomes" id="UP001597368">
    <property type="component" value="Unassembled WGS sequence"/>
</dbReference>
<dbReference type="InterPro" id="IPR050491">
    <property type="entry name" value="AmpC-like"/>
</dbReference>
<sequence length="402" mass="43154">MITRRTLLTIGAATLALGALPAHADAVTGAVPEELASLDALMRTFLAERNISCAQLAVAKAGRLVLARGYGSYGQANTPVQPTSLFRVASLSKHITAVAIMRLVQEGRLRLSDSVADLLGLSLAADPRLVTVSVRRLLQHLGGWDKTAAGRDYLFSDHVIAAELDVPLPIGVEHILRYATSRPLDHDPGTRYSYNNYNFLLLGRVIEKVSGLDYATYVQSKVMRPLGVTRPRLTSNPGTGEVPYLSNYTAKTVLDDSGKVVPYPYGGSNYANFDAAGGWAASAVDLVRLTRIFDGTTSVLSPASVSALLAKPETGSFESGAWYGGGWLIRSMGSGLNLWHSGSMPGAFAVLSRTYNGIALCATFNRREESGSPDFDAFLDELYNAAQAIKTWPADDLSSQYF</sequence>
<keyword evidence="4" id="KW-1185">Reference proteome</keyword>
<name>A0ABW4TFB3_9ACTN</name>
<gene>
    <name evidence="3" type="ORF">ACFSKW_50620</name>
</gene>
<dbReference type="EC" id="3.-.-.-" evidence="3"/>
<dbReference type="GO" id="GO:0016787">
    <property type="term" value="F:hydrolase activity"/>
    <property type="evidence" value="ECO:0007669"/>
    <property type="project" value="UniProtKB-KW"/>
</dbReference>
<reference evidence="4" key="1">
    <citation type="journal article" date="2019" name="Int. J. Syst. Evol. Microbiol.">
        <title>The Global Catalogue of Microorganisms (GCM) 10K type strain sequencing project: providing services to taxonomists for standard genome sequencing and annotation.</title>
        <authorList>
            <consortium name="The Broad Institute Genomics Platform"/>
            <consortium name="The Broad Institute Genome Sequencing Center for Infectious Disease"/>
            <person name="Wu L."/>
            <person name="Ma J."/>
        </authorList>
    </citation>
    <scope>NUCLEOTIDE SEQUENCE [LARGE SCALE GENOMIC DNA]</scope>
    <source>
        <strain evidence="4">ICMP 6774ER</strain>
    </source>
</reference>